<name>A0AAD7EWJ6_9AGAR</name>
<gene>
    <name evidence="2" type="ORF">DFH08DRAFT_988466</name>
</gene>
<proteinExistence type="predicted"/>
<dbReference type="Proteomes" id="UP001218218">
    <property type="component" value="Unassembled WGS sequence"/>
</dbReference>
<organism evidence="2 3">
    <name type="scientific">Mycena albidolilacea</name>
    <dbReference type="NCBI Taxonomy" id="1033008"/>
    <lineage>
        <taxon>Eukaryota</taxon>
        <taxon>Fungi</taxon>
        <taxon>Dikarya</taxon>
        <taxon>Basidiomycota</taxon>
        <taxon>Agaricomycotina</taxon>
        <taxon>Agaricomycetes</taxon>
        <taxon>Agaricomycetidae</taxon>
        <taxon>Agaricales</taxon>
        <taxon>Marasmiineae</taxon>
        <taxon>Mycenaceae</taxon>
        <taxon>Mycena</taxon>
    </lineage>
</organism>
<feature type="domain" description="CxC5 like cysteine cluster associated with KDZ" evidence="1">
    <location>
        <begin position="109"/>
        <end position="229"/>
    </location>
</feature>
<evidence type="ECO:0000259" key="1">
    <source>
        <dbReference type="Pfam" id="PF18718"/>
    </source>
</evidence>
<protein>
    <recommendedName>
        <fullName evidence="1">CxC5 like cysteine cluster associated with KDZ domain-containing protein</fullName>
    </recommendedName>
</protein>
<dbReference type="Pfam" id="PF18718">
    <property type="entry name" value="CxC5"/>
    <property type="match status" value="1"/>
</dbReference>
<reference evidence="2" key="1">
    <citation type="submission" date="2023-03" db="EMBL/GenBank/DDBJ databases">
        <title>Massive genome expansion in bonnet fungi (Mycena s.s.) driven by repeated elements and novel gene families across ecological guilds.</title>
        <authorList>
            <consortium name="Lawrence Berkeley National Laboratory"/>
            <person name="Harder C.B."/>
            <person name="Miyauchi S."/>
            <person name="Viragh M."/>
            <person name="Kuo A."/>
            <person name="Thoen E."/>
            <person name="Andreopoulos B."/>
            <person name="Lu D."/>
            <person name="Skrede I."/>
            <person name="Drula E."/>
            <person name="Henrissat B."/>
            <person name="Morin E."/>
            <person name="Kohler A."/>
            <person name="Barry K."/>
            <person name="LaButti K."/>
            <person name="Morin E."/>
            <person name="Salamov A."/>
            <person name="Lipzen A."/>
            <person name="Mereny Z."/>
            <person name="Hegedus B."/>
            <person name="Baldrian P."/>
            <person name="Stursova M."/>
            <person name="Weitz H."/>
            <person name="Taylor A."/>
            <person name="Grigoriev I.V."/>
            <person name="Nagy L.G."/>
            <person name="Martin F."/>
            <person name="Kauserud H."/>
        </authorList>
    </citation>
    <scope>NUCLEOTIDE SEQUENCE</scope>
    <source>
        <strain evidence="2">CBHHK002</strain>
    </source>
</reference>
<dbReference type="InterPro" id="IPR041539">
    <property type="entry name" value="CxC5"/>
</dbReference>
<evidence type="ECO:0000313" key="2">
    <source>
        <dbReference type="EMBL" id="KAJ7353697.1"/>
    </source>
</evidence>
<accession>A0AAD7EWJ6</accession>
<sequence>MSKTTAVSLLQRLLLHPSLQNNLQFFHIQRFFELTTRLWLEIVPPNKARPAVLPSPIAAVLASVLDLEPAIIQLIWTAFSDLAQEAYLDLNSSSVDDNFKQHGHEHKLGAQSIVPPVTACTRPECNNTNLSEKRIVEARLYTLRRGIIPIFSKSLYCRGCHTRYYHNYSVSEAENPEAQRQYYAVEVPKYIHVFESCYVEQELCHYFGSQLCLNHSTSKGIAKVYNLSLAHTSEDHSASHLKDELEGDLVLEAFFLDAILRDKAHRGLCLSLPHHGLQNHRLDAVLAKRNYIMVGTGQEMWAHTCSCCTRIYEGEDGNWCKASAF</sequence>
<comment type="caution">
    <text evidence="2">The sequence shown here is derived from an EMBL/GenBank/DDBJ whole genome shotgun (WGS) entry which is preliminary data.</text>
</comment>
<evidence type="ECO:0000313" key="3">
    <source>
        <dbReference type="Proteomes" id="UP001218218"/>
    </source>
</evidence>
<dbReference type="EMBL" id="JARIHO010000011">
    <property type="protein sequence ID" value="KAJ7353697.1"/>
    <property type="molecule type" value="Genomic_DNA"/>
</dbReference>
<dbReference type="AlphaFoldDB" id="A0AAD7EWJ6"/>
<keyword evidence="3" id="KW-1185">Reference proteome</keyword>